<proteinExistence type="inferred from homology"/>
<dbReference type="EMBL" id="BRXU01000002">
    <property type="protein sequence ID" value="GLC49347.1"/>
    <property type="molecule type" value="Genomic_DNA"/>
</dbReference>
<comment type="catalytic activity">
    <reaction evidence="1">
        <text>[glutaredoxin]-dithiol + a hydroperoxide = [glutaredoxin]-disulfide + an alcohol + H2O</text>
        <dbReference type="Rhea" id="RHEA:62624"/>
        <dbReference type="Rhea" id="RHEA-COMP:10729"/>
        <dbReference type="Rhea" id="RHEA-COMP:10730"/>
        <dbReference type="ChEBI" id="CHEBI:15377"/>
        <dbReference type="ChEBI" id="CHEBI:29950"/>
        <dbReference type="ChEBI" id="CHEBI:30879"/>
        <dbReference type="ChEBI" id="CHEBI:35924"/>
        <dbReference type="ChEBI" id="CHEBI:50058"/>
        <dbReference type="EC" id="1.11.1.25"/>
    </reaction>
</comment>
<dbReference type="EC" id="1.11.1.25" evidence="4"/>
<evidence type="ECO:0000313" key="8">
    <source>
        <dbReference type="EMBL" id="GLC49347.1"/>
    </source>
</evidence>
<organism evidence="8 9">
    <name type="scientific">Pleodorina starrii</name>
    <dbReference type="NCBI Taxonomy" id="330485"/>
    <lineage>
        <taxon>Eukaryota</taxon>
        <taxon>Viridiplantae</taxon>
        <taxon>Chlorophyta</taxon>
        <taxon>core chlorophytes</taxon>
        <taxon>Chlorophyceae</taxon>
        <taxon>CS clade</taxon>
        <taxon>Chlamydomonadales</taxon>
        <taxon>Volvocaceae</taxon>
        <taxon>Pleodorina</taxon>
    </lineage>
</organism>
<dbReference type="GO" id="GO:0017004">
    <property type="term" value="P:cytochrome complex assembly"/>
    <property type="evidence" value="ECO:0007669"/>
    <property type="project" value="UniProtKB-KW"/>
</dbReference>
<reference evidence="8 9" key="1">
    <citation type="journal article" date="2023" name="Commun. Biol.">
        <title>Reorganization of the ancestral sex-determining regions during the evolution of trioecy in Pleodorina starrii.</title>
        <authorList>
            <person name="Takahashi K."/>
            <person name="Suzuki S."/>
            <person name="Kawai-Toyooka H."/>
            <person name="Yamamoto K."/>
            <person name="Hamaji T."/>
            <person name="Ootsuki R."/>
            <person name="Yamaguchi H."/>
            <person name="Kawachi M."/>
            <person name="Higashiyama T."/>
            <person name="Nozaki H."/>
        </authorList>
    </citation>
    <scope>NUCLEOTIDE SEQUENCE [LARGE SCALE GENOMIC DNA]</scope>
    <source>
        <strain evidence="8 9">NIES-4479</strain>
    </source>
</reference>
<dbReference type="CDD" id="cd02966">
    <property type="entry name" value="TlpA_like_family"/>
    <property type="match status" value="1"/>
</dbReference>
<dbReference type="PROSITE" id="PS51352">
    <property type="entry name" value="THIOREDOXIN_2"/>
    <property type="match status" value="1"/>
</dbReference>
<dbReference type="Gene3D" id="3.40.30.10">
    <property type="entry name" value="Glutaredoxin"/>
    <property type="match status" value="1"/>
</dbReference>
<dbReference type="Gene3D" id="1.10.720.30">
    <property type="entry name" value="SAP domain"/>
    <property type="match status" value="1"/>
</dbReference>
<dbReference type="SUPFAM" id="SSF68906">
    <property type="entry name" value="SAP domain"/>
    <property type="match status" value="1"/>
</dbReference>
<feature type="domain" description="Thioredoxin" evidence="7">
    <location>
        <begin position="1"/>
        <end position="150"/>
    </location>
</feature>
<dbReference type="AlphaFoldDB" id="A0A9W6EY33"/>
<dbReference type="InterPro" id="IPR050553">
    <property type="entry name" value="Thioredoxin_ResA/DsbE_sf"/>
</dbReference>
<dbReference type="Pfam" id="PF08534">
    <property type="entry name" value="Redoxin"/>
    <property type="match status" value="1"/>
</dbReference>
<evidence type="ECO:0000259" key="7">
    <source>
        <dbReference type="PROSITE" id="PS51352"/>
    </source>
</evidence>
<evidence type="ECO:0000313" key="9">
    <source>
        <dbReference type="Proteomes" id="UP001165080"/>
    </source>
</evidence>
<dbReference type="PANTHER" id="PTHR42852">
    <property type="entry name" value="THIOL:DISULFIDE INTERCHANGE PROTEIN DSBE"/>
    <property type="match status" value="1"/>
</dbReference>
<dbReference type="InterPro" id="IPR036361">
    <property type="entry name" value="SAP_dom_sf"/>
</dbReference>
<keyword evidence="5" id="KW-0201">Cytochrome c-type biogenesis</keyword>
<evidence type="ECO:0000256" key="4">
    <source>
        <dbReference type="ARBA" id="ARBA00013016"/>
    </source>
</evidence>
<name>A0A9W6EY33_9CHLO</name>
<dbReference type="PROSITE" id="PS00194">
    <property type="entry name" value="THIOREDOXIN_1"/>
    <property type="match status" value="1"/>
</dbReference>
<dbReference type="InterPro" id="IPR013740">
    <property type="entry name" value="Redoxin"/>
</dbReference>
<comment type="similarity">
    <text evidence="3">Belongs to the peroxiredoxin family. Prx5 subfamily.</text>
</comment>
<dbReference type="InterPro" id="IPR017937">
    <property type="entry name" value="Thioredoxin_CS"/>
</dbReference>
<evidence type="ECO:0000256" key="3">
    <source>
        <dbReference type="ARBA" id="ARBA00010505"/>
    </source>
</evidence>
<dbReference type="Proteomes" id="UP001165080">
    <property type="component" value="Unassembled WGS sequence"/>
</dbReference>
<keyword evidence="9" id="KW-1185">Reference proteome</keyword>
<dbReference type="InterPro" id="IPR013766">
    <property type="entry name" value="Thioredoxin_domain"/>
</dbReference>
<dbReference type="GO" id="GO:0016491">
    <property type="term" value="F:oxidoreductase activity"/>
    <property type="evidence" value="ECO:0007669"/>
    <property type="project" value="InterPro"/>
</dbReference>
<evidence type="ECO:0000256" key="5">
    <source>
        <dbReference type="ARBA" id="ARBA00022748"/>
    </source>
</evidence>
<protein>
    <recommendedName>
        <fullName evidence="4">glutaredoxin-dependent peroxiredoxin</fullName>
        <ecNumber evidence="4">1.11.1.25</ecNumber>
    </recommendedName>
    <alternativeName>
        <fullName evidence="6">Glutaredoxin-dependent peroxiredoxin</fullName>
    </alternativeName>
</protein>
<comment type="caution">
    <text evidence="8">The sequence shown here is derived from an EMBL/GenBank/DDBJ whole genome shotgun (WGS) entry which is preliminary data.</text>
</comment>
<evidence type="ECO:0000256" key="2">
    <source>
        <dbReference type="ARBA" id="ARBA00004196"/>
    </source>
</evidence>
<dbReference type="InterPro" id="IPR036249">
    <property type="entry name" value="Thioredoxin-like_sf"/>
</dbReference>
<dbReference type="SUPFAM" id="SSF52833">
    <property type="entry name" value="Thioredoxin-like"/>
    <property type="match status" value="1"/>
</dbReference>
<sequence length="293" mass="31663">MVIGTQCPAIRGLTFVKGDPVPIGVKNDNPKRVFVLECWATWCGPCRTSIPHLTELQHKYKDKHVYIVGISSEQNVQVVKKFVDGMGSQMDYTVAVDTGGEVQEGLMMPAGARGIPHAFVIDANNTVTFSGHPMDPGFESALRTAAAAASDRGAGTGGGGRQALPLVTSSQEELLAMPVKALKELLTERGLSTADCVEKADLVNKILATCTNVTYYKCPDRPVPVSLIHDHRRPVHTHPCYPCFACGCVSIASASRALRCTMHGRWKGGTFLLHAFQRVACVWRLENMMAALG</sequence>
<comment type="subcellular location">
    <subcellularLocation>
        <location evidence="2">Cell envelope</location>
    </subcellularLocation>
</comment>
<dbReference type="OrthoDB" id="2121326at2759"/>
<accession>A0A9W6EY33</accession>
<evidence type="ECO:0000256" key="1">
    <source>
        <dbReference type="ARBA" id="ARBA00001711"/>
    </source>
</evidence>
<evidence type="ECO:0000256" key="6">
    <source>
        <dbReference type="ARBA" id="ARBA00031688"/>
    </source>
</evidence>
<gene>
    <name evidence="8" type="primary">PLEST004204</name>
    <name evidence="8" type="ORF">PLESTB_000209600</name>
</gene>
<dbReference type="PANTHER" id="PTHR42852:SF18">
    <property type="entry name" value="CHROMOSOME UNDETERMINED SCAFFOLD_47, WHOLE GENOME SHOTGUN SEQUENCE"/>
    <property type="match status" value="1"/>
</dbReference>